<reference evidence="3" key="1">
    <citation type="submission" date="2023-03" db="EMBL/GenBank/DDBJ databases">
        <title>Electrophorus voltai genome.</title>
        <authorList>
            <person name="Bian C."/>
        </authorList>
    </citation>
    <scope>NUCLEOTIDE SEQUENCE</scope>
    <source>
        <strain evidence="3">CB-2022</strain>
        <tissue evidence="3">Muscle</tissue>
    </source>
</reference>
<dbReference type="InterPro" id="IPR053210">
    <property type="entry name" value="ANKRD12"/>
</dbReference>
<feature type="repeat" description="ANK" evidence="1">
    <location>
        <begin position="59"/>
        <end position="91"/>
    </location>
</feature>
<dbReference type="Gene3D" id="1.25.40.20">
    <property type="entry name" value="Ankyrin repeat-containing domain"/>
    <property type="match status" value="1"/>
</dbReference>
<dbReference type="InterPro" id="IPR036770">
    <property type="entry name" value="Ankyrin_rpt-contain_sf"/>
</dbReference>
<evidence type="ECO:0000313" key="3">
    <source>
        <dbReference type="EMBL" id="KAK1792182.1"/>
    </source>
</evidence>
<keyword evidence="4" id="KW-1185">Reference proteome</keyword>
<feature type="compositionally biased region" description="Polar residues" evidence="2">
    <location>
        <begin position="183"/>
        <end position="210"/>
    </location>
</feature>
<evidence type="ECO:0000313" key="4">
    <source>
        <dbReference type="Proteomes" id="UP001239994"/>
    </source>
</evidence>
<dbReference type="Pfam" id="PF00023">
    <property type="entry name" value="Ank"/>
    <property type="match status" value="1"/>
</dbReference>
<dbReference type="EMBL" id="JAROKS010000019">
    <property type="protein sequence ID" value="KAK1792182.1"/>
    <property type="molecule type" value="Genomic_DNA"/>
</dbReference>
<dbReference type="Proteomes" id="UP001239994">
    <property type="component" value="Unassembled WGS sequence"/>
</dbReference>
<dbReference type="AlphaFoldDB" id="A0AAD9DUJ1"/>
<sequence length="295" mass="31763">FCGIAIKNPKTGKVLRINDIHRRNRFGETLLHVAVMKGDLQSVRSMIKVGACVNRVDNAGWSPLHEAVLSNRYAIAETLLKAGAQIDPLGHEGVTPLHDAVVLGHFKIIDLLLKHGADPLLKNENGDTAIDLSEDTTVQNLLRKYVPKTKRNLSSGIHVLKITSFYDKNRVRQASPGGEAGTKLQSSETETQVDPDTGGTTKAHDSSTASPKVKPSAQSMPPLRQQAMDSDIHGYLLVQDQETLGSATLCCTDSDAESDVTVDYTGTHSSSPEHWALGATQEFSAAMLSSNDSGD</sequence>
<dbReference type="Pfam" id="PF12796">
    <property type="entry name" value="Ank_2"/>
    <property type="match status" value="1"/>
</dbReference>
<proteinExistence type="predicted"/>
<dbReference type="PANTHER" id="PTHR24149">
    <property type="entry name" value="ANKYRIN REPEAT DOMAIN-CONTAINING PROTEIN 12"/>
    <property type="match status" value="1"/>
</dbReference>
<feature type="non-terminal residue" evidence="3">
    <location>
        <position position="1"/>
    </location>
</feature>
<gene>
    <name evidence="3" type="ORF">P4O66_012143</name>
</gene>
<evidence type="ECO:0000256" key="2">
    <source>
        <dbReference type="SAM" id="MobiDB-lite"/>
    </source>
</evidence>
<accession>A0AAD9DUJ1</accession>
<name>A0AAD9DUJ1_9TELE</name>
<evidence type="ECO:0000256" key="1">
    <source>
        <dbReference type="PROSITE-ProRule" id="PRU00023"/>
    </source>
</evidence>
<dbReference type="SMART" id="SM00248">
    <property type="entry name" value="ANK"/>
    <property type="match status" value="3"/>
</dbReference>
<dbReference type="PANTHER" id="PTHR24149:SF14">
    <property type="entry name" value="ANKYRIN REPEAT DOMAIN 12"/>
    <property type="match status" value="1"/>
</dbReference>
<dbReference type="GO" id="GO:0005654">
    <property type="term" value="C:nucleoplasm"/>
    <property type="evidence" value="ECO:0007669"/>
    <property type="project" value="TreeGrafter"/>
</dbReference>
<dbReference type="PROSITE" id="PS50297">
    <property type="entry name" value="ANK_REP_REGION"/>
    <property type="match status" value="3"/>
</dbReference>
<organism evidence="3 4">
    <name type="scientific">Electrophorus voltai</name>
    <dbReference type="NCBI Taxonomy" id="2609070"/>
    <lineage>
        <taxon>Eukaryota</taxon>
        <taxon>Metazoa</taxon>
        <taxon>Chordata</taxon>
        <taxon>Craniata</taxon>
        <taxon>Vertebrata</taxon>
        <taxon>Euteleostomi</taxon>
        <taxon>Actinopterygii</taxon>
        <taxon>Neopterygii</taxon>
        <taxon>Teleostei</taxon>
        <taxon>Ostariophysi</taxon>
        <taxon>Gymnotiformes</taxon>
        <taxon>Gymnotoidei</taxon>
        <taxon>Gymnotidae</taxon>
        <taxon>Electrophorus</taxon>
    </lineage>
</organism>
<dbReference type="SUPFAM" id="SSF48403">
    <property type="entry name" value="Ankyrin repeat"/>
    <property type="match status" value="1"/>
</dbReference>
<protein>
    <submittedName>
        <fullName evidence="3">Uncharacterized protein</fullName>
    </submittedName>
</protein>
<feature type="region of interest" description="Disordered" evidence="2">
    <location>
        <begin position="171"/>
        <end position="221"/>
    </location>
</feature>
<feature type="repeat" description="ANK" evidence="1">
    <location>
        <begin position="92"/>
        <end position="124"/>
    </location>
</feature>
<feature type="repeat" description="ANK" evidence="1">
    <location>
        <begin position="26"/>
        <end position="58"/>
    </location>
</feature>
<comment type="caution">
    <text evidence="3">The sequence shown here is derived from an EMBL/GenBank/DDBJ whole genome shotgun (WGS) entry which is preliminary data.</text>
</comment>
<dbReference type="PROSITE" id="PS50088">
    <property type="entry name" value="ANK_REPEAT"/>
    <property type="match status" value="3"/>
</dbReference>
<keyword evidence="1" id="KW-0040">ANK repeat</keyword>
<dbReference type="InterPro" id="IPR002110">
    <property type="entry name" value="Ankyrin_rpt"/>
</dbReference>